<dbReference type="EMBL" id="JACIDK010000002">
    <property type="protein sequence ID" value="MBB3891466.1"/>
    <property type="molecule type" value="Genomic_DNA"/>
</dbReference>
<reference evidence="1 2" key="1">
    <citation type="submission" date="2020-08" db="EMBL/GenBank/DDBJ databases">
        <title>Genomic Encyclopedia of Type Strains, Phase IV (KMG-IV): sequencing the most valuable type-strain genomes for metagenomic binning, comparative biology and taxonomic classification.</title>
        <authorList>
            <person name="Goeker M."/>
        </authorList>
    </citation>
    <scope>NUCLEOTIDE SEQUENCE [LARGE SCALE GENOMIC DNA]</scope>
    <source>
        <strain evidence="1 2">DSM 21793</strain>
    </source>
</reference>
<comment type="caution">
    <text evidence="1">The sequence shown here is derived from an EMBL/GenBank/DDBJ whole genome shotgun (WGS) entry which is preliminary data.</text>
</comment>
<protein>
    <submittedName>
        <fullName evidence="1">Fur family zinc uptake transcriptional regulator</fullName>
    </submittedName>
</protein>
<sequence>MKAYDLIQRFGEGGCPTKPPTVYRSLDLLMAIGLVQKVITLGAYMACPDSSGTSAAGLLVCTCCGAVERLPDPSLAATCAAPAGFLVERVMLEASGLCPRCH</sequence>
<accession>A0A839ZYM4</accession>
<evidence type="ECO:0000313" key="1">
    <source>
        <dbReference type="EMBL" id="MBB3891466.1"/>
    </source>
</evidence>
<dbReference type="Gene3D" id="3.30.1490.190">
    <property type="match status" value="1"/>
</dbReference>
<dbReference type="AlphaFoldDB" id="A0A839ZYM4"/>
<gene>
    <name evidence="1" type="ORF">GGQ61_002183</name>
</gene>
<evidence type="ECO:0000313" key="2">
    <source>
        <dbReference type="Proteomes" id="UP000530564"/>
    </source>
</evidence>
<dbReference type="Gene3D" id="1.10.10.10">
    <property type="entry name" value="Winged helix-like DNA-binding domain superfamily/Winged helix DNA-binding domain"/>
    <property type="match status" value="1"/>
</dbReference>
<organism evidence="1 2">
    <name type="scientific">Phenylobacterium haematophilum</name>
    <dbReference type="NCBI Taxonomy" id="98513"/>
    <lineage>
        <taxon>Bacteria</taxon>
        <taxon>Pseudomonadati</taxon>
        <taxon>Pseudomonadota</taxon>
        <taxon>Alphaproteobacteria</taxon>
        <taxon>Caulobacterales</taxon>
        <taxon>Caulobacteraceae</taxon>
        <taxon>Phenylobacterium</taxon>
    </lineage>
</organism>
<dbReference type="SUPFAM" id="SSF46785">
    <property type="entry name" value="Winged helix' DNA-binding domain"/>
    <property type="match status" value="1"/>
</dbReference>
<keyword evidence="2" id="KW-1185">Reference proteome</keyword>
<name>A0A839ZYM4_9CAUL</name>
<proteinExistence type="predicted"/>
<dbReference type="InterPro" id="IPR043135">
    <property type="entry name" value="Fur_C"/>
</dbReference>
<dbReference type="InterPro" id="IPR036388">
    <property type="entry name" value="WH-like_DNA-bd_sf"/>
</dbReference>
<dbReference type="InterPro" id="IPR036390">
    <property type="entry name" value="WH_DNA-bd_sf"/>
</dbReference>
<dbReference type="Proteomes" id="UP000530564">
    <property type="component" value="Unassembled WGS sequence"/>
</dbReference>